<dbReference type="OrthoDB" id="9781411at2"/>
<dbReference type="PROSITE" id="PS51202">
    <property type="entry name" value="RCK_C"/>
    <property type="match status" value="1"/>
</dbReference>
<feature type="transmembrane region" description="Helical" evidence="8">
    <location>
        <begin position="360"/>
        <end position="382"/>
    </location>
</feature>
<dbReference type="InterPro" id="IPR038770">
    <property type="entry name" value="Na+/solute_symporter_sf"/>
</dbReference>
<dbReference type="InterPro" id="IPR036721">
    <property type="entry name" value="RCK_C_sf"/>
</dbReference>
<feature type="transmembrane region" description="Helical" evidence="8">
    <location>
        <begin position="33"/>
        <end position="53"/>
    </location>
</feature>
<dbReference type="InterPro" id="IPR006153">
    <property type="entry name" value="Cation/H_exchanger_TM"/>
</dbReference>
<sequence>MSVEIPILTDVVMIFGLSSAVIIASHRFRIPPVIGFLLTGVLAGPYGLGLVGAEHEVEMFAEVGVILLLFVIGMELSLEELQRLKKPVFVGGAAQVLLTVAVFELPFMVFGVGLGKAIFIGFLAALSSTAIVLKLLAEKAQLGAPHGRISLGMLIFQDVAVVPMMLLVPLLAGVAGNPWMSLGEMAIKAALVGGVLIVAARKLIPRILEAVIRTRSRELFLMTTLGLCFAIALLTSSVGLSLSLGAFLAGLIMSESEYSHSALEGVLPFRDVFTSVFFVSIGMLLDPSFVLAHLPQVLGLTGAILVLKGALAAVAGRLLGYPWHVAILGGLCLCQIGEFSFVLAGVGMGSKLLTPSEYQYFLAVAIMTMAVTPFLIAAVPAISERLIRIMPPGLKTAPPKEAEEDMSDHLVIAGFGLGGKHLARAARAAGIRYVVLEMNPDTVRREQARGEPILYGDASQGAVLEHIGVSRARILAVVISDPAAIGRIVATARAHNPALHIVVRTRFVSEIEPLMQLGAQEVVAEEYETSVEMFIRVLSTYLVPKPDIERFVREIRAEGYGMLRRSMLNTVDACSLEGTCSTFGATVLVVAPGAFVAGKSLIDSKLRKEHGLTVVAVQRAGKTQINPDPQWIFMVGDRVHVFGEQALIAEKSDLFIGKNHDSGAAA</sequence>
<feature type="transmembrane region" description="Helical" evidence="8">
    <location>
        <begin position="59"/>
        <end position="76"/>
    </location>
</feature>
<accession>A0A1I3Q2T1</accession>
<dbReference type="EMBL" id="FORX01000002">
    <property type="protein sequence ID" value="SFJ27751.1"/>
    <property type="molecule type" value="Genomic_DNA"/>
</dbReference>
<keyword evidence="12" id="KW-1185">Reference proteome</keyword>
<evidence type="ECO:0000256" key="4">
    <source>
        <dbReference type="ARBA" id="ARBA00022538"/>
    </source>
</evidence>
<dbReference type="RefSeq" id="WP_092372656.1">
    <property type="nucleotide sequence ID" value="NZ_FORX01000002.1"/>
</dbReference>
<feature type="transmembrane region" description="Helical" evidence="8">
    <location>
        <begin position="219"/>
        <end position="252"/>
    </location>
</feature>
<evidence type="ECO:0000313" key="11">
    <source>
        <dbReference type="EMBL" id="SFJ27751.1"/>
    </source>
</evidence>
<dbReference type="Proteomes" id="UP000198635">
    <property type="component" value="Unassembled WGS sequence"/>
</dbReference>
<dbReference type="SUPFAM" id="SSF116726">
    <property type="entry name" value="TrkA C-terminal domain-like"/>
    <property type="match status" value="1"/>
</dbReference>
<keyword evidence="4" id="KW-0633">Potassium transport</keyword>
<dbReference type="InterPro" id="IPR036291">
    <property type="entry name" value="NAD(P)-bd_dom_sf"/>
</dbReference>
<feature type="transmembrane region" description="Helical" evidence="8">
    <location>
        <begin position="149"/>
        <end position="172"/>
    </location>
</feature>
<dbReference type="Gene3D" id="3.40.50.720">
    <property type="entry name" value="NAD(P)-binding Rossmann-like Domain"/>
    <property type="match status" value="1"/>
</dbReference>
<evidence type="ECO:0000256" key="6">
    <source>
        <dbReference type="ARBA" id="ARBA00022989"/>
    </source>
</evidence>
<dbReference type="PROSITE" id="PS51201">
    <property type="entry name" value="RCK_N"/>
    <property type="match status" value="1"/>
</dbReference>
<dbReference type="InterPro" id="IPR006037">
    <property type="entry name" value="RCK_C"/>
</dbReference>
<evidence type="ECO:0000256" key="3">
    <source>
        <dbReference type="ARBA" id="ARBA00022448"/>
    </source>
</evidence>
<keyword evidence="7 8" id="KW-0472">Membrane</keyword>
<evidence type="ECO:0000313" key="12">
    <source>
        <dbReference type="Proteomes" id="UP000198635"/>
    </source>
</evidence>
<keyword evidence="4" id="KW-0630">Potassium</keyword>
<gene>
    <name evidence="11" type="ORF">SAMN04488082_102186</name>
</gene>
<reference evidence="12" key="1">
    <citation type="submission" date="2016-10" db="EMBL/GenBank/DDBJ databases">
        <authorList>
            <person name="Varghese N."/>
            <person name="Submissions S."/>
        </authorList>
    </citation>
    <scope>NUCLEOTIDE SEQUENCE [LARGE SCALE GENOMIC DNA]</scope>
    <source>
        <strain evidence="12">DSM 5918</strain>
    </source>
</reference>
<dbReference type="AlphaFoldDB" id="A0A1I3Q2T1"/>
<feature type="domain" description="RCK C-terminal" evidence="10">
    <location>
        <begin position="571"/>
        <end position="657"/>
    </location>
</feature>
<dbReference type="Gene3D" id="3.30.70.1450">
    <property type="entry name" value="Regulator of K+ conductance, C-terminal domain"/>
    <property type="match status" value="1"/>
</dbReference>
<comment type="similarity">
    <text evidence="2">Belongs to the monovalent cation:proton antiporter 2 (CPA2) transporter (TC 2.A.37) family.</text>
</comment>
<dbReference type="GO" id="GO:0008324">
    <property type="term" value="F:monoatomic cation transmembrane transporter activity"/>
    <property type="evidence" value="ECO:0007669"/>
    <property type="project" value="InterPro"/>
</dbReference>
<evidence type="ECO:0000259" key="9">
    <source>
        <dbReference type="PROSITE" id="PS51201"/>
    </source>
</evidence>
<dbReference type="PANTHER" id="PTHR42751">
    <property type="entry name" value="SODIUM/HYDROGEN EXCHANGER FAMILY/TRKA DOMAIN PROTEIN"/>
    <property type="match status" value="1"/>
</dbReference>
<evidence type="ECO:0000256" key="7">
    <source>
        <dbReference type="ARBA" id="ARBA00023136"/>
    </source>
</evidence>
<feature type="transmembrane region" description="Helical" evidence="8">
    <location>
        <begin position="88"/>
        <end position="111"/>
    </location>
</feature>
<organism evidence="11 12">
    <name type="scientific">Desulfomicrobium apsheronum</name>
    <dbReference type="NCBI Taxonomy" id="52560"/>
    <lineage>
        <taxon>Bacteria</taxon>
        <taxon>Pseudomonadati</taxon>
        <taxon>Thermodesulfobacteriota</taxon>
        <taxon>Desulfovibrionia</taxon>
        <taxon>Desulfovibrionales</taxon>
        <taxon>Desulfomicrobiaceae</taxon>
        <taxon>Desulfomicrobium</taxon>
    </lineage>
</organism>
<comment type="subcellular location">
    <subcellularLocation>
        <location evidence="1">Membrane</location>
        <topology evidence="1">Multi-pass membrane protein</topology>
    </subcellularLocation>
</comment>
<dbReference type="GO" id="GO:0016020">
    <property type="term" value="C:membrane"/>
    <property type="evidence" value="ECO:0007669"/>
    <property type="project" value="UniProtKB-SubCell"/>
</dbReference>
<feature type="transmembrane region" description="Helical" evidence="8">
    <location>
        <begin position="272"/>
        <end position="291"/>
    </location>
</feature>
<dbReference type="GO" id="GO:1902600">
    <property type="term" value="P:proton transmembrane transport"/>
    <property type="evidence" value="ECO:0007669"/>
    <property type="project" value="InterPro"/>
</dbReference>
<dbReference type="SUPFAM" id="SSF51735">
    <property type="entry name" value="NAD(P)-binding Rossmann-fold domains"/>
    <property type="match status" value="1"/>
</dbReference>
<dbReference type="PANTHER" id="PTHR42751:SF3">
    <property type="entry name" value="SODIUM_GLUTAMATE SYMPORTER"/>
    <property type="match status" value="1"/>
</dbReference>
<feature type="transmembrane region" description="Helical" evidence="8">
    <location>
        <begin position="298"/>
        <end position="319"/>
    </location>
</feature>
<keyword evidence="6 8" id="KW-1133">Transmembrane helix</keyword>
<evidence type="ECO:0000256" key="2">
    <source>
        <dbReference type="ARBA" id="ARBA00005551"/>
    </source>
</evidence>
<evidence type="ECO:0000256" key="8">
    <source>
        <dbReference type="SAM" id="Phobius"/>
    </source>
</evidence>
<protein>
    <submittedName>
        <fullName evidence="11">Kef-type potassium/proton antiporter, CPA2 family</fullName>
    </submittedName>
</protein>
<keyword evidence="4" id="KW-0406">Ion transport</keyword>
<feature type="transmembrane region" description="Helical" evidence="8">
    <location>
        <begin position="117"/>
        <end position="137"/>
    </location>
</feature>
<dbReference type="Pfam" id="PF02080">
    <property type="entry name" value="TrkA_C"/>
    <property type="match status" value="1"/>
</dbReference>
<name>A0A1I3Q2T1_9BACT</name>
<evidence type="ECO:0000256" key="5">
    <source>
        <dbReference type="ARBA" id="ARBA00022692"/>
    </source>
</evidence>
<dbReference type="STRING" id="52560.SAMN04488082_102186"/>
<evidence type="ECO:0000256" key="1">
    <source>
        <dbReference type="ARBA" id="ARBA00004141"/>
    </source>
</evidence>
<evidence type="ECO:0000259" key="10">
    <source>
        <dbReference type="PROSITE" id="PS51202"/>
    </source>
</evidence>
<dbReference type="Gene3D" id="1.20.1530.20">
    <property type="match status" value="1"/>
</dbReference>
<feature type="transmembrane region" description="Helical" evidence="8">
    <location>
        <begin position="325"/>
        <end position="348"/>
    </location>
</feature>
<dbReference type="Pfam" id="PF00999">
    <property type="entry name" value="Na_H_Exchanger"/>
    <property type="match status" value="1"/>
</dbReference>
<dbReference type="GO" id="GO:0006813">
    <property type="term" value="P:potassium ion transport"/>
    <property type="evidence" value="ECO:0007669"/>
    <property type="project" value="UniProtKB-KW"/>
</dbReference>
<proteinExistence type="inferred from homology"/>
<dbReference type="Pfam" id="PF02254">
    <property type="entry name" value="TrkA_N"/>
    <property type="match status" value="1"/>
</dbReference>
<feature type="domain" description="RCK N-terminal" evidence="9">
    <location>
        <begin position="407"/>
        <end position="524"/>
    </location>
</feature>
<keyword evidence="5 8" id="KW-0812">Transmembrane</keyword>
<dbReference type="InterPro" id="IPR003148">
    <property type="entry name" value="RCK_N"/>
</dbReference>
<feature type="transmembrane region" description="Helical" evidence="8">
    <location>
        <begin position="178"/>
        <end position="199"/>
    </location>
</feature>
<keyword evidence="3" id="KW-0813">Transport</keyword>
<dbReference type="GO" id="GO:0015297">
    <property type="term" value="F:antiporter activity"/>
    <property type="evidence" value="ECO:0007669"/>
    <property type="project" value="InterPro"/>
</dbReference>
<feature type="transmembrane region" description="Helical" evidence="8">
    <location>
        <begin position="6"/>
        <end position="26"/>
    </location>
</feature>